<evidence type="ECO:0000256" key="3">
    <source>
        <dbReference type="ARBA" id="ARBA00023242"/>
    </source>
</evidence>
<dbReference type="AlphaFoldDB" id="A0AAE0WLQ6"/>
<feature type="compositionally biased region" description="Low complexity" evidence="4">
    <location>
        <begin position="603"/>
        <end position="617"/>
    </location>
</feature>
<evidence type="ECO:0000313" key="6">
    <source>
        <dbReference type="EMBL" id="KAK3674011.1"/>
    </source>
</evidence>
<dbReference type="GO" id="GO:0008270">
    <property type="term" value="F:zinc ion binding"/>
    <property type="evidence" value="ECO:0007669"/>
    <property type="project" value="InterPro"/>
</dbReference>
<dbReference type="GO" id="GO:0000981">
    <property type="term" value="F:DNA-binding transcription factor activity, RNA polymerase II-specific"/>
    <property type="evidence" value="ECO:0007669"/>
    <property type="project" value="InterPro"/>
</dbReference>
<dbReference type="CDD" id="cd12148">
    <property type="entry name" value="fungal_TF_MHR"/>
    <property type="match status" value="1"/>
</dbReference>
<dbReference type="GO" id="GO:0006351">
    <property type="term" value="P:DNA-templated transcription"/>
    <property type="evidence" value="ECO:0007669"/>
    <property type="project" value="InterPro"/>
</dbReference>
<evidence type="ECO:0000256" key="4">
    <source>
        <dbReference type="SAM" id="MobiDB-lite"/>
    </source>
</evidence>
<keyword evidence="3" id="KW-0539">Nucleus</keyword>
<comment type="subcellular location">
    <subcellularLocation>
        <location evidence="1">Nucleus</location>
    </subcellularLocation>
</comment>
<keyword evidence="7" id="KW-1185">Reference proteome</keyword>
<dbReference type="EMBL" id="JAUTXT010000022">
    <property type="protein sequence ID" value="KAK3674011.1"/>
    <property type="molecule type" value="Genomic_DNA"/>
</dbReference>
<dbReference type="Proteomes" id="UP001274830">
    <property type="component" value="Unassembled WGS sequence"/>
</dbReference>
<organism evidence="6 7">
    <name type="scientific">Recurvomyces mirabilis</name>
    <dbReference type="NCBI Taxonomy" id="574656"/>
    <lineage>
        <taxon>Eukaryota</taxon>
        <taxon>Fungi</taxon>
        <taxon>Dikarya</taxon>
        <taxon>Ascomycota</taxon>
        <taxon>Pezizomycotina</taxon>
        <taxon>Dothideomycetes</taxon>
        <taxon>Dothideomycetidae</taxon>
        <taxon>Mycosphaerellales</taxon>
        <taxon>Teratosphaeriaceae</taxon>
        <taxon>Recurvomyces</taxon>
    </lineage>
</organism>
<sequence>MALFVPTGISNTGTPPLTNGSNDDHQHIRLACQACQRKKIKCDRTFPCAQCTRSNLQCVASSRKPRARHAGKRAVDSELRNRISKLESLVESLSGDVGAQDDVTNGEVSTPDDQDGDDASSPTVGKYLGSPFWSSLTTEVQAIRDALEDEETELETTPSDSTAPQGAHINSNDFDFLIAPAGAIYIVPGALTEPSSIMQCELINEYFSNVNPMLKIMHEPTVRALLEEGAPYLGHEASAYCNKALRAVIWYAAANSVTDKHCMDRYGQSRADMMNQYRRSIDVHLAQADLMNTTDLATLQALTIYLASSRMSDLSRRVWTMTGFLVRIARACGLDHKATYHLKPFEQQMRRRLWHAIRFLDVFAALDRATEPLILEDTFDTPLPNNVDDFEFDEHSTSIPNHTDRFTDMCFSLLAYDAVRGTCRLSTPEYRPTGDTWQQRLDFANAFSAEVQEKYISKCDVSVPFQRLVHTIGTSMSKGMLLRAIRPIQRHVSSIPPRIDSPYVLEVATDALLENGKIYVDPGFARWRWLVWVQWHCLSVILAGLCSIRGTPLAEKAWQCVNDNYDRQLRYVADAQQGMLWRPIEKLYKKAVAFRDEGRRESLPLAAQPPQLPGLQQHRTMSQTVPRSPPRTQQRTQTFPLSGLDTATTSYSSGRGHHSQPHMPMGSIPLSGTMSAPMDFSFMDNADVNGDLPVGTNMAFSGTTASSASMPQNGLTDLSMPQDGMNGMSSQDLGWLDWETIMTDLNTNVHMGDIQMPLNLQAGQDWNGNLHQDLM</sequence>
<dbReference type="SUPFAM" id="SSF57701">
    <property type="entry name" value="Zn2/Cys6 DNA-binding domain"/>
    <property type="match status" value="1"/>
</dbReference>
<dbReference type="InterPro" id="IPR050613">
    <property type="entry name" value="Sec_Metabolite_Reg"/>
</dbReference>
<dbReference type="SMART" id="SM00066">
    <property type="entry name" value="GAL4"/>
    <property type="match status" value="1"/>
</dbReference>
<feature type="region of interest" description="Disordered" evidence="4">
    <location>
        <begin position="93"/>
        <end position="124"/>
    </location>
</feature>
<feature type="region of interest" description="Disordered" evidence="4">
    <location>
        <begin position="1"/>
        <end position="22"/>
    </location>
</feature>
<evidence type="ECO:0000256" key="2">
    <source>
        <dbReference type="ARBA" id="ARBA00022723"/>
    </source>
</evidence>
<proteinExistence type="predicted"/>
<protein>
    <recommendedName>
        <fullName evidence="5">Zn(2)-C6 fungal-type domain-containing protein</fullName>
    </recommendedName>
</protein>
<name>A0AAE0WLQ6_9PEZI</name>
<dbReference type="Pfam" id="PF04082">
    <property type="entry name" value="Fungal_trans"/>
    <property type="match status" value="1"/>
</dbReference>
<dbReference type="CDD" id="cd00067">
    <property type="entry name" value="GAL4"/>
    <property type="match status" value="1"/>
</dbReference>
<evidence type="ECO:0000313" key="7">
    <source>
        <dbReference type="Proteomes" id="UP001274830"/>
    </source>
</evidence>
<dbReference type="PANTHER" id="PTHR31001">
    <property type="entry name" value="UNCHARACTERIZED TRANSCRIPTIONAL REGULATORY PROTEIN"/>
    <property type="match status" value="1"/>
</dbReference>
<dbReference type="PROSITE" id="PS50048">
    <property type="entry name" value="ZN2_CY6_FUNGAL_2"/>
    <property type="match status" value="1"/>
</dbReference>
<dbReference type="SMART" id="SM00906">
    <property type="entry name" value="Fungal_trans"/>
    <property type="match status" value="1"/>
</dbReference>
<dbReference type="GO" id="GO:0005634">
    <property type="term" value="C:nucleus"/>
    <property type="evidence" value="ECO:0007669"/>
    <property type="project" value="UniProtKB-SubCell"/>
</dbReference>
<evidence type="ECO:0000256" key="1">
    <source>
        <dbReference type="ARBA" id="ARBA00004123"/>
    </source>
</evidence>
<dbReference type="InterPro" id="IPR001138">
    <property type="entry name" value="Zn2Cys6_DnaBD"/>
</dbReference>
<feature type="region of interest" description="Disordered" evidence="4">
    <location>
        <begin position="603"/>
        <end position="661"/>
    </location>
</feature>
<gene>
    <name evidence="6" type="ORF">LTR78_006213</name>
</gene>
<dbReference type="GO" id="GO:0003677">
    <property type="term" value="F:DNA binding"/>
    <property type="evidence" value="ECO:0007669"/>
    <property type="project" value="InterPro"/>
</dbReference>
<dbReference type="Gene3D" id="4.10.240.10">
    <property type="entry name" value="Zn(2)-C6 fungal-type DNA-binding domain"/>
    <property type="match status" value="1"/>
</dbReference>
<accession>A0AAE0WLQ6</accession>
<dbReference type="Pfam" id="PF00172">
    <property type="entry name" value="Zn_clus"/>
    <property type="match status" value="1"/>
</dbReference>
<dbReference type="InterPro" id="IPR036864">
    <property type="entry name" value="Zn2-C6_fun-type_DNA-bd_sf"/>
</dbReference>
<dbReference type="PANTHER" id="PTHR31001:SF50">
    <property type="entry name" value="ZN(II)2CYS6 TRANSCRIPTION FACTOR (EUROFUNG)"/>
    <property type="match status" value="1"/>
</dbReference>
<feature type="domain" description="Zn(2)-C6 fungal-type" evidence="5">
    <location>
        <begin position="31"/>
        <end position="60"/>
    </location>
</feature>
<evidence type="ECO:0000259" key="5">
    <source>
        <dbReference type="PROSITE" id="PS50048"/>
    </source>
</evidence>
<comment type="caution">
    <text evidence="6">The sequence shown here is derived from an EMBL/GenBank/DDBJ whole genome shotgun (WGS) entry which is preliminary data.</text>
</comment>
<feature type="compositionally biased region" description="Polar residues" evidence="4">
    <location>
        <begin position="8"/>
        <end position="21"/>
    </location>
</feature>
<reference evidence="6" key="1">
    <citation type="submission" date="2023-07" db="EMBL/GenBank/DDBJ databases">
        <title>Black Yeasts Isolated from many extreme environments.</title>
        <authorList>
            <person name="Coleine C."/>
            <person name="Stajich J.E."/>
            <person name="Selbmann L."/>
        </authorList>
    </citation>
    <scope>NUCLEOTIDE SEQUENCE</scope>
    <source>
        <strain evidence="6">CCFEE 5485</strain>
    </source>
</reference>
<dbReference type="InterPro" id="IPR007219">
    <property type="entry name" value="XnlR_reg_dom"/>
</dbReference>
<feature type="compositionally biased region" description="Polar residues" evidence="4">
    <location>
        <begin position="618"/>
        <end position="653"/>
    </location>
</feature>
<keyword evidence="2" id="KW-0479">Metal-binding</keyword>